<dbReference type="AlphaFoldDB" id="A0A1F6NPK3"/>
<comment type="caution">
    <text evidence="2">The sequence shown here is derived from an EMBL/GenBank/DDBJ whole genome shotgun (WGS) entry which is preliminary data.</text>
</comment>
<organism evidence="2 3">
    <name type="scientific">Candidatus Magasanikbacteria bacterium RIFOXYC12_FULL_33_11</name>
    <dbReference type="NCBI Taxonomy" id="1798701"/>
    <lineage>
        <taxon>Bacteria</taxon>
        <taxon>Candidatus Magasanikiibacteriota</taxon>
    </lineage>
</organism>
<evidence type="ECO:0000313" key="3">
    <source>
        <dbReference type="Proteomes" id="UP000178349"/>
    </source>
</evidence>
<sequence length="141" mass="15959">MSDLRSRVGQDFIRELRRRRFPDLGEHAQGHNVVPGFTGLDEATDLILEPLIVERLDPLVERGDDATLLECGWKDERVDQFAELVDFRRGGVVRDVEGVLAVAHDSSREHERGTMMSTSQCSSFPMNRKLSVDSDSTFENL</sequence>
<dbReference type="Proteomes" id="UP000178349">
    <property type="component" value="Unassembled WGS sequence"/>
</dbReference>
<evidence type="ECO:0000256" key="1">
    <source>
        <dbReference type="SAM" id="MobiDB-lite"/>
    </source>
</evidence>
<gene>
    <name evidence="2" type="ORF">A2493_02535</name>
</gene>
<feature type="compositionally biased region" description="Polar residues" evidence="1">
    <location>
        <begin position="115"/>
        <end position="125"/>
    </location>
</feature>
<evidence type="ECO:0000313" key="2">
    <source>
        <dbReference type="EMBL" id="OGH85926.1"/>
    </source>
</evidence>
<accession>A0A1F6NPK3</accession>
<dbReference type="EMBL" id="MFQW01000034">
    <property type="protein sequence ID" value="OGH85926.1"/>
    <property type="molecule type" value="Genomic_DNA"/>
</dbReference>
<protein>
    <submittedName>
        <fullName evidence="2">Uncharacterized protein</fullName>
    </submittedName>
</protein>
<name>A0A1F6NPK3_9BACT</name>
<feature type="region of interest" description="Disordered" evidence="1">
    <location>
        <begin position="105"/>
        <end position="128"/>
    </location>
</feature>
<proteinExistence type="predicted"/>
<reference evidence="2 3" key="1">
    <citation type="journal article" date="2016" name="Nat. Commun.">
        <title>Thousands of microbial genomes shed light on interconnected biogeochemical processes in an aquifer system.</title>
        <authorList>
            <person name="Anantharaman K."/>
            <person name="Brown C.T."/>
            <person name="Hug L.A."/>
            <person name="Sharon I."/>
            <person name="Castelle C.J."/>
            <person name="Probst A.J."/>
            <person name="Thomas B.C."/>
            <person name="Singh A."/>
            <person name="Wilkins M.J."/>
            <person name="Karaoz U."/>
            <person name="Brodie E.L."/>
            <person name="Williams K.H."/>
            <person name="Hubbard S.S."/>
            <person name="Banfield J.F."/>
        </authorList>
    </citation>
    <scope>NUCLEOTIDE SEQUENCE [LARGE SCALE GENOMIC DNA]</scope>
</reference>